<evidence type="ECO:0000313" key="10">
    <source>
        <dbReference type="EMBL" id="EER36155.1"/>
    </source>
</evidence>
<dbReference type="AlphaFoldDB" id="C5M4A5"/>
<reference evidence="10 11" key="1">
    <citation type="journal article" date="2009" name="Nature">
        <title>Evolution of pathogenicity and sexual reproduction in eight Candida genomes.</title>
        <authorList>
            <person name="Butler G."/>
            <person name="Rasmussen M.D."/>
            <person name="Lin M.F."/>
            <person name="Santos M.A."/>
            <person name="Sakthikumar S."/>
            <person name="Munro C.A."/>
            <person name="Rheinbay E."/>
            <person name="Grabherr M."/>
            <person name="Forche A."/>
            <person name="Reedy J.L."/>
            <person name="Agrafioti I."/>
            <person name="Arnaud M.B."/>
            <person name="Bates S."/>
            <person name="Brown A.J."/>
            <person name="Brunke S."/>
            <person name="Costanzo M.C."/>
            <person name="Fitzpatrick D.A."/>
            <person name="de Groot P.W."/>
            <person name="Harris D."/>
            <person name="Hoyer L.L."/>
            <person name="Hube B."/>
            <person name="Klis F.M."/>
            <person name="Kodira C."/>
            <person name="Lennard N."/>
            <person name="Logue M.E."/>
            <person name="Martin R."/>
            <person name="Neiman A.M."/>
            <person name="Nikolaou E."/>
            <person name="Quail M.A."/>
            <person name="Quinn J."/>
            <person name="Santos M.C."/>
            <person name="Schmitzberger F.F."/>
            <person name="Sherlock G."/>
            <person name="Shah P."/>
            <person name="Silverstein K.A."/>
            <person name="Skrzypek M.S."/>
            <person name="Soll D."/>
            <person name="Staggs R."/>
            <person name="Stansfield I."/>
            <person name="Stumpf M.P."/>
            <person name="Sudbery P.E."/>
            <person name="Srikantha T."/>
            <person name="Zeng Q."/>
            <person name="Berman J."/>
            <person name="Berriman M."/>
            <person name="Heitman J."/>
            <person name="Gow N.A."/>
            <person name="Lorenz M.C."/>
            <person name="Birren B.W."/>
            <person name="Kellis M."/>
            <person name="Cuomo C.A."/>
        </authorList>
    </citation>
    <scope>NUCLEOTIDE SEQUENCE [LARGE SCALE GENOMIC DNA]</scope>
    <source>
        <strain evidence="11">ATCC MYA-3404 / T1</strain>
    </source>
</reference>
<evidence type="ECO:0000256" key="6">
    <source>
        <dbReference type="ARBA" id="ARBA00023242"/>
    </source>
</evidence>
<accession>C5M4A5</accession>
<dbReference type="OrthoDB" id="2687452at2759"/>
<dbReference type="PANTHER" id="PTHR23235:SF120">
    <property type="entry name" value="KRUPPEL-LIKE FACTOR 15"/>
    <property type="match status" value="1"/>
</dbReference>
<dbReference type="InterPro" id="IPR013087">
    <property type="entry name" value="Znf_C2H2_type"/>
</dbReference>
<dbReference type="GO" id="GO:0000981">
    <property type="term" value="F:DNA-binding transcription factor activity, RNA polymerase II-specific"/>
    <property type="evidence" value="ECO:0007669"/>
    <property type="project" value="TreeGrafter"/>
</dbReference>
<dbReference type="EMBL" id="GG692395">
    <property type="protein sequence ID" value="EER36155.1"/>
    <property type="molecule type" value="Genomic_DNA"/>
</dbReference>
<dbReference type="Gene3D" id="3.30.160.60">
    <property type="entry name" value="Classic Zinc Finger"/>
    <property type="match status" value="1"/>
</dbReference>
<evidence type="ECO:0000313" key="11">
    <source>
        <dbReference type="Proteomes" id="UP000002037"/>
    </source>
</evidence>
<dbReference type="FunFam" id="3.30.160.60:FF:001102">
    <property type="entry name" value="Transcription factor IIIA"/>
    <property type="match status" value="1"/>
</dbReference>
<dbReference type="Proteomes" id="UP000002037">
    <property type="component" value="Unassembled WGS sequence"/>
</dbReference>
<dbReference type="SUPFAM" id="SSF57667">
    <property type="entry name" value="beta-beta-alpha zinc fingers"/>
    <property type="match status" value="1"/>
</dbReference>
<evidence type="ECO:0000256" key="3">
    <source>
        <dbReference type="ARBA" id="ARBA00022737"/>
    </source>
</evidence>
<dbReference type="PANTHER" id="PTHR23235">
    <property type="entry name" value="KRUEPPEL-LIKE TRANSCRIPTION FACTOR"/>
    <property type="match status" value="1"/>
</dbReference>
<feature type="compositionally biased region" description="Low complexity" evidence="8">
    <location>
        <begin position="84"/>
        <end position="112"/>
    </location>
</feature>
<dbReference type="RefSeq" id="XP_002546113.1">
    <property type="nucleotide sequence ID" value="XM_002546067.1"/>
</dbReference>
<dbReference type="GO" id="GO:0005634">
    <property type="term" value="C:nucleus"/>
    <property type="evidence" value="ECO:0007669"/>
    <property type="project" value="UniProtKB-SubCell"/>
</dbReference>
<dbReference type="GO" id="GO:0008270">
    <property type="term" value="F:zinc ion binding"/>
    <property type="evidence" value="ECO:0007669"/>
    <property type="project" value="UniProtKB-KW"/>
</dbReference>
<feature type="domain" description="C2H2-type" evidence="9">
    <location>
        <begin position="151"/>
        <end position="180"/>
    </location>
</feature>
<evidence type="ECO:0000256" key="5">
    <source>
        <dbReference type="ARBA" id="ARBA00022833"/>
    </source>
</evidence>
<proteinExistence type="predicted"/>
<evidence type="ECO:0000256" key="4">
    <source>
        <dbReference type="ARBA" id="ARBA00022771"/>
    </source>
</evidence>
<evidence type="ECO:0000256" key="8">
    <source>
        <dbReference type="SAM" id="MobiDB-lite"/>
    </source>
</evidence>
<evidence type="ECO:0000256" key="2">
    <source>
        <dbReference type="ARBA" id="ARBA00022723"/>
    </source>
</evidence>
<evidence type="ECO:0000256" key="1">
    <source>
        <dbReference type="ARBA" id="ARBA00004123"/>
    </source>
</evidence>
<organism evidence="10 11">
    <name type="scientific">Candida tropicalis (strain ATCC MYA-3404 / T1)</name>
    <name type="common">Yeast</name>
    <dbReference type="NCBI Taxonomy" id="294747"/>
    <lineage>
        <taxon>Eukaryota</taxon>
        <taxon>Fungi</taxon>
        <taxon>Dikarya</taxon>
        <taxon>Ascomycota</taxon>
        <taxon>Saccharomycotina</taxon>
        <taxon>Pichiomycetes</taxon>
        <taxon>Debaryomycetaceae</taxon>
        <taxon>Candida/Lodderomyces clade</taxon>
        <taxon>Candida</taxon>
    </lineage>
</organism>
<sequence length="291" mass="33316">MSESVDVQLKKEVKKPNLPVSSSNFPLPKLPSAYRSESQPFTTYIPYQPLHRQTSIQQPQSQQRHQQQEARVLVSSVKKEKPESVSSVLPQPETQTTQDQQEASSQVQPQQQQLLLQQHIQSTRPPASSVIIFKQEKPKGVVSKKKSGKPFICKHPGCTWAFARHSDLTRHAKSHAPPQYQCPYWKNDPTCHKKDGSFNRLDVLKRHLRLIHYVKDKQPIGELNPGDDPGWCRSCQRMFENSKLFLEHCNNCAKNTTPTEWIEIKKEGGPTNPNQATFRVNLEQSKKPKNT</sequence>
<evidence type="ECO:0000256" key="7">
    <source>
        <dbReference type="PROSITE-ProRule" id="PRU00042"/>
    </source>
</evidence>
<dbReference type="PROSITE" id="PS00028">
    <property type="entry name" value="ZINC_FINGER_C2H2_1"/>
    <property type="match status" value="1"/>
</dbReference>
<dbReference type="GO" id="GO:0000978">
    <property type="term" value="F:RNA polymerase II cis-regulatory region sequence-specific DNA binding"/>
    <property type="evidence" value="ECO:0007669"/>
    <property type="project" value="TreeGrafter"/>
</dbReference>
<dbReference type="GeneID" id="8301230"/>
<feature type="region of interest" description="Disordered" evidence="8">
    <location>
        <begin position="1"/>
        <end position="112"/>
    </location>
</feature>
<keyword evidence="5" id="KW-0862">Zinc</keyword>
<gene>
    <name evidence="10" type="ORF">CTRG_00895</name>
</gene>
<protein>
    <recommendedName>
        <fullName evidence="9">C2H2-type domain-containing protein</fullName>
    </recommendedName>
</protein>
<name>C5M4A5_CANTT</name>
<dbReference type="InterPro" id="IPR036236">
    <property type="entry name" value="Znf_C2H2_sf"/>
</dbReference>
<keyword evidence="2" id="KW-0479">Metal-binding</keyword>
<dbReference type="PROSITE" id="PS50157">
    <property type="entry name" value="ZINC_FINGER_C2H2_2"/>
    <property type="match status" value="1"/>
</dbReference>
<evidence type="ECO:0000259" key="9">
    <source>
        <dbReference type="PROSITE" id="PS50157"/>
    </source>
</evidence>
<keyword evidence="3" id="KW-0677">Repeat</keyword>
<keyword evidence="4 7" id="KW-0863">Zinc-finger</keyword>
<keyword evidence="6" id="KW-0539">Nucleus</keyword>
<dbReference type="eggNOG" id="ENOG502SB6R">
    <property type="taxonomic scope" value="Eukaryota"/>
</dbReference>
<dbReference type="VEuPathDB" id="FungiDB:CTRG_00895"/>
<dbReference type="HOGENOM" id="CLU_956448_0_0_1"/>
<keyword evidence="11" id="KW-1185">Reference proteome</keyword>
<feature type="compositionally biased region" description="Low complexity" evidence="8">
    <location>
        <begin position="51"/>
        <end position="65"/>
    </location>
</feature>
<comment type="subcellular location">
    <subcellularLocation>
        <location evidence="1">Nucleus</location>
    </subcellularLocation>
</comment>
<dbReference type="SMART" id="SM00355">
    <property type="entry name" value="ZnF_C2H2"/>
    <property type="match status" value="2"/>
</dbReference>
<dbReference type="KEGG" id="ctp:CTRG_00895"/>